<accession>A0ACC3CUB5</accession>
<comment type="caution">
    <text evidence="1">The sequence shown here is derived from an EMBL/GenBank/DDBJ whole genome shotgun (WGS) entry which is preliminary data.</text>
</comment>
<evidence type="ECO:0000313" key="2">
    <source>
        <dbReference type="Proteomes" id="UP001186974"/>
    </source>
</evidence>
<dbReference type="Proteomes" id="UP001186974">
    <property type="component" value="Unassembled WGS sequence"/>
</dbReference>
<sequence length="349" mass="39578">MPAPWAEPEYNPSSKELLDRIVEVIGDASISSKDVQIKNVSKWVINEVVAERYHDGEDVFCLGDAVHRHPPVNGLGSNTCIQDAYNLAWKIALVEQGKAQRSLLDSYTTERQPVGQTVISRANQGLRDHDPIWDAIGRKEPTLEGRQAAWAELSEGSERGAARRERLRKAVDWTAHALMAVGVEMNQRYDSRAIYLADEEGPRPELPEDPILHYQISTYPGQRLPHAWINTRNPGKQLSTQDLAGKGRFCLIMGHGGERWREALKRVGEELGVRTVSWTVGWGLDYEDVYGDWTRRREVRDAGCVLLRPDRFVAWRAMDMVEDCEGKLRTVFRHMLGLDNPPPREDGHL</sequence>
<keyword evidence="2" id="KW-1185">Reference proteome</keyword>
<reference evidence="1" key="1">
    <citation type="submission" date="2024-09" db="EMBL/GenBank/DDBJ databases">
        <title>Black Yeasts Isolated from many extreme environments.</title>
        <authorList>
            <person name="Coleine C."/>
            <person name="Stajich J.E."/>
            <person name="Selbmann L."/>
        </authorList>
    </citation>
    <scope>NUCLEOTIDE SEQUENCE</scope>
    <source>
        <strain evidence="1">CCFEE 5737</strain>
    </source>
</reference>
<evidence type="ECO:0000313" key="1">
    <source>
        <dbReference type="EMBL" id="KAK3044700.1"/>
    </source>
</evidence>
<dbReference type="EMBL" id="JAWDJW010011589">
    <property type="protein sequence ID" value="KAK3044700.1"/>
    <property type="molecule type" value="Genomic_DNA"/>
</dbReference>
<proteinExistence type="predicted"/>
<organism evidence="1 2">
    <name type="scientific">Coniosporium uncinatum</name>
    <dbReference type="NCBI Taxonomy" id="93489"/>
    <lineage>
        <taxon>Eukaryota</taxon>
        <taxon>Fungi</taxon>
        <taxon>Dikarya</taxon>
        <taxon>Ascomycota</taxon>
        <taxon>Pezizomycotina</taxon>
        <taxon>Dothideomycetes</taxon>
        <taxon>Dothideomycetes incertae sedis</taxon>
        <taxon>Coniosporium</taxon>
    </lineage>
</organism>
<protein>
    <submittedName>
        <fullName evidence="1">Uncharacterized protein</fullName>
    </submittedName>
</protein>
<gene>
    <name evidence="1" type="ORF">LTS18_000588</name>
</gene>
<name>A0ACC3CUB5_9PEZI</name>